<dbReference type="InterPro" id="IPR029058">
    <property type="entry name" value="AB_hydrolase_fold"/>
</dbReference>
<dbReference type="AlphaFoldDB" id="A0A914W4J7"/>
<proteinExistence type="inferred from homology"/>
<dbReference type="Gene3D" id="3.40.50.1820">
    <property type="entry name" value="alpha/beta hydrolase"/>
    <property type="match status" value="1"/>
</dbReference>
<dbReference type="PIRSF" id="PIRSF022950">
    <property type="entry name" value="PPase_methylesterase_euk"/>
    <property type="match status" value="1"/>
</dbReference>
<evidence type="ECO:0000256" key="7">
    <source>
        <dbReference type="SAM" id="MobiDB-lite"/>
    </source>
</evidence>
<keyword evidence="2 5" id="KW-0719">Serine esterase</keyword>
<evidence type="ECO:0000256" key="1">
    <source>
        <dbReference type="ARBA" id="ARBA00008645"/>
    </source>
</evidence>
<dbReference type="PANTHER" id="PTHR14189:SF0">
    <property type="entry name" value="PROTEIN PHOSPHATASE METHYLESTERASE 1"/>
    <property type="match status" value="1"/>
</dbReference>
<dbReference type="SUPFAM" id="SSF53474">
    <property type="entry name" value="alpha/beta-Hydrolases"/>
    <property type="match status" value="1"/>
</dbReference>
<comment type="similarity">
    <text evidence="1 5">Belongs to the AB hydrolase superfamily.</text>
</comment>
<evidence type="ECO:0000313" key="10">
    <source>
        <dbReference type="WBParaSite" id="PSAMB.scaffold3122size38986.g20410.t1"/>
    </source>
</evidence>
<dbReference type="PRINTS" id="PR00412">
    <property type="entry name" value="EPOXHYDRLASE"/>
</dbReference>
<dbReference type="InterPro" id="IPR000073">
    <property type="entry name" value="AB_hydrolase_1"/>
</dbReference>
<dbReference type="Pfam" id="PF12697">
    <property type="entry name" value="Abhydrolase_6"/>
    <property type="match status" value="1"/>
</dbReference>
<dbReference type="GO" id="GO:0051723">
    <property type="term" value="F:protein methylesterase activity"/>
    <property type="evidence" value="ECO:0007669"/>
    <property type="project" value="UniProtKB-EC"/>
</dbReference>
<dbReference type="InterPro" id="IPR000639">
    <property type="entry name" value="Epox_hydrolase-like"/>
</dbReference>
<feature type="active site" evidence="6">
    <location>
        <position position="162"/>
    </location>
</feature>
<dbReference type="PRINTS" id="PR00111">
    <property type="entry name" value="ABHYDROLASE"/>
</dbReference>
<feature type="domain" description="AB hydrolase-1" evidence="8">
    <location>
        <begin position="62"/>
        <end position="329"/>
    </location>
</feature>
<comment type="function">
    <text evidence="5">Demethylates proteins that have been reversibly carboxymethylated.</text>
</comment>
<dbReference type="InterPro" id="IPR016812">
    <property type="entry name" value="PPase_methylesterase_euk"/>
</dbReference>
<feature type="region of interest" description="Disordered" evidence="7">
    <location>
        <begin position="1"/>
        <end position="27"/>
    </location>
</feature>
<evidence type="ECO:0000256" key="4">
    <source>
        <dbReference type="ARBA" id="ARBA00049203"/>
    </source>
</evidence>
<dbReference type="EC" id="3.1.1.-" evidence="5"/>
<evidence type="ECO:0000256" key="5">
    <source>
        <dbReference type="PIRNR" id="PIRNR022950"/>
    </source>
</evidence>
<dbReference type="Proteomes" id="UP000887566">
    <property type="component" value="Unplaced"/>
</dbReference>
<dbReference type="PANTHER" id="PTHR14189">
    <property type="entry name" value="PROTEIN PHOSPHATASE METHYLESTERASE-1 RELATED"/>
    <property type="match status" value="1"/>
</dbReference>
<keyword evidence="3 5" id="KW-0378">Hydrolase</keyword>
<dbReference type="WBParaSite" id="PSAMB.scaffold3122size38986.g20410.t1">
    <property type="protein sequence ID" value="PSAMB.scaffold3122size38986.g20410.t1"/>
    <property type="gene ID" value="PSAMB.scaffold3122size38986.g20410"/>
</dbReference>
<feature type="active site" evidence="6">
    <location>
        <position position="316"/>
    </location>
</feature>
<protein>
    <recommendedName>
        <fullName evidence="5">Protein phosphatase methylesterase 1</fullName>
        <shortName evidence="5">PME-1</shortName>
        <ecNumber evidence="5">3.1.1.-</ecNumber>
    </recommendedName>
</protein>
<feature type="active site" evidence="6">
    <location>
        <position position="137"/>
    </location>
</feature>
<evidence type="ECO:0000256" key="6">
    <source>
        <dbReference type="PIRSR" id="PIRSR022950-1"/>
    </source>
</evidence>
<comment type="catalytic activity">
    <reaction evidence="4">
        <text>[phosphatase 2A protein]-C-terminal L-leucine methyl ester + H2O = [phosphatase 2A protein]-C-terminal L-leucine + methanol + H(+)</text>
        <dbReference type="Rhea" id="RHEA:48548"/>
        <dbReference type="Rhea" id="RHEA-COMP:12134"/>
        <dbReference type="Rhea" id="RHEA-COMP:12135"/>
        <dbReference type="ChEBI" id="CHEBI:15377"/>
        <dbReference type="ChEBI" id="CHEBI:15378"/>
        <dbReference type="ChEBI" id="CHEBI:17790"/>
        <dbReference type="ChEBI" id="CHEBI:90516"/>
        <dbReference type="ChEBI" id="CHEBI:90517"/>
        <dbReference type="EC" id="3.1.1.89"/>
    </reaction>
</comment>
<evidence type="ECO:0000259" key="8">
    <source>
        <dbReference type="Pfam" id="PF12697"/>
    </source>
</evidence>
<evidence type="ECO:0000313" key="9">
    <source>
        <dbReference type="Proteomes" id="UP000887566"/>
    </source>
</evidence>
<organism evidence="9 10">
    <name type="scientific">Plectus sambesii</name>
    <dbReference type="NCBI Taxonomy" id="2011161"/>
    <lineage>
        <taxon>Eukaryota</taxon>
        <taxon>Metazoa</taxon>
        <taxon>Ecdysozoa</taxon>
        <taxon>Nematoda</taxon>
        <taxon>Chromadorea</taxon>
        <taxon>Plectida</taxon>
        <taxon>Plectina</taxon>
        <taxon>Plectoidea</taxon>
        <taxon>Plectidae</taxon>
        <taxon>Plectus</taxon>
    </lineage>
</organism>
<keyword evidence="9" id="KW-1185">Reference proteome</keyword>
<name>A0A914W4J7_9BILA</name>
<reference evidence="10" key="1">
    <citation type="submission" date="2022-11" db="UniProtKB">
        <authorList>
            <consortium name="WormBaseParasite"/>
        </authorList>
    </citation>
    <scope>IDENTIFICATION</scope>
</reference>
<evidence type="ECO:0000256" key="2">
    <source>
        <dbReference type="ARBA" id="ARBA00022487"/>
    </source>
</evidence>
<sequence length="353" mass="38646">MMPPLPPKFAPEGGGAKKQRGRSRDFTPLPWTDFFDKKQELNIGSDKFNVYLKGSSGPVFYLLHGGGYSGLTWACMSEELTTRIECRIVAPDLRGHGDTKTDGDNDLSTDRQVQDIASIYTHLFPQDPPPTFVVGHSMGGALAVHVTNRQLIPHLIAVGVIDVVEGSAMDALHGMTNFLRGRPSHFESVEAAIEWCVKTGTVRNVRAARVSMPAQVQPSTAPPGSVLNDMVEEREGEEEEASSTPAAASTVCEWRIDLLQSEQYWTGWFKGLSQLFLGVPAPKLLILAGVDRLDKDLTVGQMQGKFQMIVLPKVGHAVHEDSPDRLADAITTFCVRNKFCEAIGDYHPVYPGC</sequence>
<evidence type="ECO:0000256" key="3">
    <source>
        <dbReference type="ARBA" id="ARBA00022801"/>
    </source>
</evidence>
<accession>A0A914W4J7</accession>